<dbReference type="WBParaSite" id="Smp_102810.1">
    <property type="protein sequence ID" value="Smp_102810.1"/>
    <property type="gene ID" value="Smp_102810"/>
</dbReference>
<comment type="cofactor">
    <cofactor evidence="5">
        <name>Zn(2+)</name>
        <dbReference type="ChEBI" id="CHEBI:29105"/>
    </cofactor>
    <text evidence="5">Binds 1 zinc ion per subunit.</text>
</comment>
<protein>
    <recommendedName>
        <fullName evidence="5">Queuine tRNA-ribosyltransferase accessory subunit 2</fullName>
    </recommendedName>
    <alternativeName>
        <fullName evidence="5">Queuine tRNA-ribosyltransferase domain-containing protein 1</fullName>
    </alternativeName>
</protein>
<dbReference type="InParanoid" id="A0A3Q0KJS0"/>
<evidence type="ECO:0000256" key="3">
    <source>
        <dbReference type="ARBA" id="ARBA00022723"/>
    </source>
</evidence>
<dbReference type="Pfam" id="PF01702">
    <property type="entry name" value="TGT"/>
    <property type="match status" value="1"/>
</dbReference>
<dbReference type="GO" id="GO:0005737">
    <property type="term" value="C:cytoplasm"/>
    <property type="evidence" value="ECO:0007669"/>
    <property type="project" value="UniProtKB-SubCell"/>
</dbReference>
<keyword evidence="4 5" id="KW-0862">Zinc</keyword>
<reference evidence="8" key="2">
    <citation type="submission" date="2018-12" db="UniProtKB">
        <authorList>
            <consortium name="WormBaseParasite"/>
        </authorList>
    </citation>
    <scope>IDENTIFICATION</scope>
    <source>
        <strain evidence="8">Puerto Rican</strain>
    </source>
</reference>
<dbReference type="InterPro" id="IPR028592">
    <property type="entry name" value="QTRTD1"/>
</dbReference>
<feature type="binding site" evidence="5">
    <location>
        <position position="352"/>
    </location>
    <ligand>
        <name>Zn(2+)</name>
        <dbReference type="ChEBI" id="CHEBI:29105"/>
    </ligand>
</feature>
<evidence type="ECO:0000256" key="4">
    <source>
        <dbReference type="ARBA" id="ARBA00022833"/>
    </source>
</evidence>
<dbReference type="SUPFAM" id="SSF51713">
    <property type="entry name" value="tRNA-guanine transglycosylase"/>
    <property type="match status" value="1"/>
</dbReference>
<evidence type="ECO:0000256" key="5">
    <source>
        <dbReference type="HAMAP-Rule" id="MF_03043"/>
    </source>
</evidence>
<dbReference type="PANTHER" id="PTHR46064:SF1">
    <property type="entry name" value="QUEUINE TRNA-RIBOSYLTRANSFERASE ACCESSORY SUBUNIT 2"/>
    <property type="match status" value="1"/>
</dbReference>
<dbReference type="NCBIfam" id="TIGR00449">
    <property type="entry name" value="tgt_general"/>
    <property type="match status" value="1"/>
</dbReference>
<organism evidence="7 8">
    <name type="scientific">Schistosoma mansoni</name>
    <name type="common">Blood fluke</name>
    <dbReference type="NCBI Taxonomy" id="6183"/>
    <lineage>
        <taxon>Eukaryota</taxon>
        <taxon>Metazoa</taxon>
        <taxon>Spiralia</taxon>
        <taxon>Lophotrochozoa</taxon>
        <taxon>Platyhelminthes</taxon>
        <taxon>Trematoda</taxon>
        <taxon>Digenea</taxon>
        <taxon>Strigeidida</taxon>
        <taxon>Schistosomatoidea</taxon>
        <taxon>Schistosomatidae</taxon>
        <taxon>Schistosoma</taxon>
    </lineage>
</organism>
<feature type="binding site" evidence="5">
    <location>
        <position position="349"/>
    </location>
    <ligand>
        <name>Zn(2+)</name>
        <dbReference type="ChEBI" id="CHEBI:29105"/>
    </ligand>
</feature>
<name>A0A3Q0KJS0_SCHMA</name>
<proteinExistence type="inferred from homology"/>
<dbReference type="PANTHER" id="PTHR46064">
    <property type="entry name" value="QUEUINE TRNA-RIBOSYLTRANSFERASE ACCESSORY SUBUNIT 2"/>
    <property type="match status" value="1"/>
</dbReference>
<keyword evidence="2 5" id="KW-0819">tRNA processing</keyword>
<keyword evidence="1 5" id="KW-0963">Cytoplasm</keyword>
<dbReference type="GO" id="GO:0006400">
    <property type="term" value="P:tRNA modification"/>
    <property type="evidence" value="ECO:0007669"/>
    <property type="project" value="InterPro"/>
</dbReference>
<accession>A0A3Q0KJS0</accession>
<evidence type="ECO:0000259" key="6">
    <source>
        <dbReference type="Pfam" id="PF01702"/>
    </source>
</evidence>
<dbReference type="AlphaFoldDB" id="A0A3Q0KJS0"/>
<sequence length="435" mass="49261">MVKFDVLLTFGEWMRLGKLSESINHLQINLQTPGCLLYTRYGSVPFLPPDVYEKIELLPEFSFACMGYVAERRFALTKFGGGIVKFAGLGKRGAVLFQSDPTHLAIVAAVDKSSVPVWTTGGRLQLSIGEYYKCSKVASPIVYQSPTDNETFLLDVNPTLKRIRSSVVRTSGYLKKLASECISHEELAKRSILASIAGGYDLQLRLQSVAETDFSLCSGVVIDGVLRDLPVSSVEVKNYIDENKGLLEFLTTTLPKVFAHIPPHLPRFITQIWQPYDIALAARSGCDIFDGSLPYRLSRSGIGWVYEDWNETNPSSMVSDPKFLEFPFEESYKLDTEECYLPIQHGCNCFTCLHHTRMYISHLHIAQEMLAPMLLMIHNSHQYYRFFSDLRRSIAVNKIDSFITHVSNWRFPLNILTVDKTNEFKSTVNTDYDDV</sequence>
<comment type="function">
    <text evidence="5">Non-catalytic subunit of the queuine tRNA-ribosyltransferase (TGT) that catalyzes the base-exchange of a guanine (G) residue with queuine (Q) at position 34 (anticodon wobble position) in tRNAs with GU(N) anticodons (tRNA-Asp, -Asn, -His and -Tyr), resulting in the hypermodified nucleoside queuosine (7-(((4,5-cis-dihydroxy-2-cyclopenten-1-yl)amino)methyl)-7-deazaguanosine).</text>
</comment>
<dbReference type="STRING" id="6183.A0A3Q0KJS0"/>
<comment type="similarity">
    <text evidence="5">Belongs to the queuine tRNA-ribosyltransferase family. QTRT2 subfamily.</text>
</comment>
<dbReference type="GO" id="GO:0008479">
    <property type="term" value="F:tRNA-guanosine(34) queuine transglycosylase activity"/>
    <property type="evidence" value="ECO:0007669"/>
    <property type="project" value="UniProtKB-UniRule"/>
</dbReference>
<evidence type="ECO:0000256" key="2">
    <source>
        <dbReference type="ARBA" id="ARBA00022694"/>
    </source>
</evidence>
<dbReference type="Proteomes" id="UP000008854">
    <property type="component" value="Unassembled WGS sequence"/>
</dbReference>
<dbReference type="FunCoup" id="A0A3Q0KJS0">
    <property type="interactions" value="1523"/>
</dbReference>
<feature type="binding site" evidence="5">
    <location>
        <position position="347"/>
    </location>
    <ligand>
        <name>Zn(2+)</name>
        <dbReference type="ChEBI" id="CHEBI:29105"/>
    </ligand>
</feature>
<dbReference type="GO" id="GO:0046872">
    <property type="term" value="F:metal ion binding"/>
    <property type="evidence" value="ECO:0007669"/>
    <property type="project" value="UniProtKB-KW"/>
</dbReference>
<evidence type="ECO:0000256" key="1">
    <source>
        <dbReference type="ARBA" id="ARBA00022490"/>
    </source>
</evidence>
<dbReference type="HAMAP" id="MF_03043">
    <property type="entry name" value="QTRT2"/>
    <property type="match status" value="1"/>
</dbReference>
<dbReference type="InterPro" id="IPR036511">
    <property type="entry name" value="TGT-like_sf"/>
</dbReference>
<feature type="binding site" evidence="5">
    <location>
        <position position="378"/>
    </location>
    <ligand>
        <name>Zn(2+)</name>
        <dbReference type="ChEBI" id="CHEBI:29105"/>
    </ligand>
</feature>
<comment type="subunit">
    <text evidence="5">Heterodimer of a catalytic subunit and an accessory subunit.</text>
</comment>
<comment type="subcellular location">
    <subcellularLocation>
        <location evidence="5">Cytoplasm</location>
    </subcellularLocation>
</comment>
<keyword evidence="3 5" id="KW-0479">Metal-binding</keyword>
<dbReference type="Gene3D" id="3.20.20.105">
    <property type="entry name" value="Queuine tRNA-ribosyltransferase-like"/>
    <property type="match status" value="1"/>
</dbReference>
<keyword evidence="7" id="KW-1185">Reference proteome</keyword>
<evidence type="ECO:0000313" key="7">
    <source>
        <dbReference type="Proteomes" id="UP000008854"/>
    </source>
</evidence>
<dbReference type="InterPro" id="IPR002616">
    <property type="entry name" value="tRNA_ribo_trans-like"/>
</dbReference>
<dbReference type="InterPro" id="IPR050852">
    <property type="entry name" value="Queuine_tRNA-ribosyltrfase"/>
</dbReference>
<evidence type="ECO:0000313" key="8">
    <source>
        <dbReference type="WBParaSite" id="Smp_102810.1"/>
    </source>
</evidence>
<feature type="domain" description="tRNA-guanine(15) transglycosylase-like" evidence="6">
    <location>
        <begin position="15"/>
        <end position="406"/>
    </location>
</feature>
<reference evidence="7" key="1">
    <citation type="journal article" date="2012" name="PLoS Negl. Trop. Dis.">
        <title>A systematically improved high quality genome and transcriptome of the human blood fluke Schistosoma mansoni.</title>
        <authorList>
            <person name="Protasio A.V."/>
            <person name="Tsai I.J."/>
            <person name="Babbage A."/>
            <person name="Nichol S."/>
            <person name="Hunt M."/>
            <person name="Aslett M.A."/>
            <person name="De Silva N."/>
            <person name="Velarde G.S."/>
            <person name="Anderson T.J."/>
            <person name="Clark R.C."/>
            <person name="Davidson C."/>
            <person name="Dillon G.P."/>
            <person name="Holroyd N.E."/>
            <person name="LoVerde P.T."/>
            <person name="Lloyd C."/>
            <person name="McQuillan J."/>
            <person name="Oliveira G."/>
            <person name="Otto T.D."/>
            <person name="Parker-Manuel S.J."/>
            <person name="Quail M.A."/>
            <person name="Wilson R.A."/>
            <person name="Zerlotini A."/>
            <person name="Dunne D.W."/>
            <person name="Berriman M."/>
        </authorList>
    </citation>
    <scope>NUCLEOTIDE SEQUENCE [LARGE SCALE GENOMIC DNA]</scope>
    <source>
        <strain evidence="7">Puerto Rican</strain>
    </source>
</reference>